<sequence>MQDLTKGNPVKLIMMFTLPIIVGYLFQNLYNIIDTLIVGQTLGVKALAAVGSTGSVMFLALGFVGGVTSGMSIITAQRYGAQDWAGVRRSFGQSILASGVITVFLTLIGIVGLRGLLILMQTPKNIFEMAYAFIVIIWGGVVTQVGYNILANEMRAVGNSRAPLYHLILGMIINILLELLFILVFHWGTAGAALATVVAYAISTLTSWWHITKFIPVLHITKEDLKWNSTEIKIHLSAALPMGFQQSVIAIGSMTLQAAINSLGTDSVAGYTAASKVDQILVLVLMSFGVTMATYVAQNYGAGEYRRILVGMRQALKINISFGVLLGIFEILFGRYLVKLFLESNSGDAVAVQHLAQTFFWANGPFYAILGVLFILRYALQGLGNTKAPTMAGFAEMVSRSIGAFVFVIWFGFFGASLSNPLAWLASVLCLLPAWNKYRREIMDKLEKD</sequence>
<dbReference type="Proteomes" id="UP000516446">
    <property type="component" value="Chromosome"/>
</dbReference>
<dbReference type="InterPro" id="IPR002528">
    <property type="entry name" value="MATE_fam"/>
</dbReference>
<evidence type="ECO:0000256" key="1">
    <source>
        <dbReference type="ARBA" id="ARBA00004651"/>
    </source>
</evidence>
<reference evidence="7 8" key="1">
    <citation type="submission" date="2019-08" db="EMBL/GenBank/DDBJ databases">
        <authorList>
            <person name="Chang H.C."/>
            <person name="Mun S.Y."/>
        </authorList>
    </citation>
    <scope>NUCLEOTIDE SEQUENCE [LARGE SCALE GENOMIC DNA]</scope>
    <source>
        <strain evidence="7 8">SK</strain>
    </source>
</reference>
<dbReference type="RefSeq" id="WP_006844931.1">
    <property type="nucleotide sequence ID" value="NZ_CP026847.1"/>
</dbReference>
<comment type="subcellular location">
    <subcellularLocation>
        <location evidence="1">Cell membrane</location>
        <topology evidence="1">Multi-pass membrane protein</topology>
    </subcellularLocation>
</comment>
<dbReference type="NCBIfam" id="TIGR00797">
    <property type="entry name" value="matE"/>
    <property type="match status" value="1"/>
</dbReference>
<dbReference type="CDD" id="cd13138">
    <property type="entry name" value="MATE_yoeA_like"/>
    <property type="match status" value="1"/>
</dbReference>
<dbReference type="GO" id="GO:0015297">
    <property type="term" value="F:antiporter activity"/>
    <property type="evidence" value="ECO:0007669"/>
    <property type="project" value="InterPro"/>
</dbReference>
<keyword evidence="5" id="KW-1133">Transmembrane helix</keyword>
<dbReference type="InterPro" id="IPR052031">
    <property type="entry name" value="Membrane_Transporter-Flippase"/>
</dbReference>
<evidence type="ECO:0000256" key="4">
    <source>
        <dbReference type="ARBA" id="ARBA00022692"/>
    </source>
</evidence>
<evidence type="ECO:0000256" key="6">
    <source>
        <dbReference type="ARBA" id="ARBA00023136"/>
    </source>
</evidence>
<keyword evidence="2" id="KW-0813">Transport</keyword>
<keyword evidence="4" id="KW-0812">Transmembrane</keyword>
<gene>
    <name evidence="7" type="ORF">FY536_04695</name>
</gene>
<keyword evidence="8" id="KW-1185">Reference proteome</keyword>
<evidence type="ECO:0000256" key="5">
    <source>
        <dbReference type="ARBA" id="ARBA00022989"/>
    </source>
</evidence>
<dbReference type="PANTHER" id="PTHR43549">
    <property type="entry name" value="MULTIDRUG RESISTANCE PROTEIN YPNP-RELATED"/>
    <property type="match status" value="1"/>
</dbReference>
<proteinExistence type="predicted"/>
<dbReference type="PIRSF" id="PIRSF006603">
    <property type="entry name" value="DinF"/>
    <property type="match status" value="1"/>
</dbReference>
<accession>A0A7H1MMB3</accession>
<evidence type="ECO:0000313" key="7">
    <source>
        <dbReference type="EMBL" id="QNT64599.1"/>
    </source>
</evidence>
<evidence type="ECO:0000313" key="8">
    <source>
        <dbReference type="Proteomes" id="UP000516446"/>
    </source>
</evidence>
<evidence type="ECO:0000256" key="2">
    <source>
        <dbReference type="ARBA" id="ARBA00022448"/>
    </source>
</evidence>
<dbReference type="EMBL" id="CP043431">
    <property type="protein sequence ID" value="QNT64599.1"/>
    <property type="molecule type" value="Genomic_DNA"/>
</dbReference>
<protein>
    <submittedName>
        <fullName evidence="7">MATE family efflux transporter</fullName>
    </submittedName>
</protein>
<dbReference type="GO" id="GO:0005886">
    <property type="term" value="C:plasma membrane"/>
    <property type="evidence" value="ECO:0007669"/>
    <property type="project" value="UniProtKB-SubCell"/>
</dbReference>
<dbReference type="InterPro" id="IPR048279">
    <property type="entry name" value="MdtK-like"/>
</dbReference>
<dbReference type="PANTHER" id="PTHR43549:SF3">
    <property type="entry name" value="MULTIDRUG RESISTANCE PROTEIN YPNP-RELATED"/>
    <property type="match status" value="1"/>
</dbReference>
<dbReference type="Pfam" id="PF01554">
    <property type="entry name" value="MatE"/>
    <property type="match status" value="2"/>
</dbReference>
<dbReference type="AlphaFoldDB" id="A0A7H1MMB3"/>
<organism evidence="7 8">
    <name type="scientific">Weissella koreensis</name>
    <dbReference type="NCBI Taxonomy" id="165096"/>
    <lineage>
        <taxon>Bacteria</taxon>
        <taxon>Bacillati</taxon>
        <taxon>Bacillota</taxon>
        <taxon>Bacilli</taxon>
        <taxon>Lactobacillales</taxon>
        <taxon>Lactobacillaceae</taxon>
        <taxon>Weissella</taxon>
    </lineage>
</organism>
<keyword evidence="3" id="KW-1003">Cell membrane</keyword>
<keyword evidence="6" id="KW-0472">Membrane</keyword>
<dbReference type="GO" id="GO:0042910">
    <property type="term" value="F:xenobiotic transmembrane transporter activity"/>
    <property type="evidence" value="ECO:0007669"/>
    <property type="project" value="InterPro"/>
</dbReference>
<name>A0A7H1MMB3_9LACO</name>
<evidence type="ECO:0000256" key="3">
    <source>
        <dbReference type="ARBA" id="ARBA00022475"/>
    </source>
</evidence>